<accession>A0ABV9D9M3</accession>
<gene>
    <name evidence="1" type="ORF">ACFO3F_05125</name>
</gene>
<dbReference type="RefSeq" id="WP_122825194.1">
    <property type="nucleotide sequence ID" value="NZ_CP033325.1"/>
</dbReference>
<keyword evidence="2" id="KW-1185">Reference proteome</keyword>
<dbReference type="Proteomes" id="UP001595955">
    <property type="component" value="Unassembled WGS sequence"/>
</dbReference>
<evidence type="ECO:0000313" key="2">
    <source>
        <dbReference type="Proteomes" id="UP001595955"/>
    </source>
</evidence>
<name>A0ABV9D9M3_9MICO</name>
<dbReference type="EMBL" id="JBHSGF010000003">
    <property type="protein sequence ID" value="MFC4554623.1"/>
    <property type="molecule type" value="Genomic_DNA"/>
</dbReference>
<evidence type="ECO:0000313" key="1">
    <source>
        <dbReference type="EMBL" id="MFC4554623.1"/>
    </source>
</evidence>
<organism evidence="1 2">
    <name type="scientific">Georgenia faecalis</name>
    <dbReference type="NCBI Taxonomy" id="2483799"/>
    <lineage>
        <taxon>Bacteria</taxon>
        <taxon>Bacillati</taxon>
        <taxon>Actinomycetota</taxon>
        <taxon>Actinomycetes</taxon>
        <taxon>Micrococcales</taxon>
        <taxon>Bogoriellaceae</taxon>
        <taxon>Georgenia</taxon>
    </lineage>
</organism>
<sequence length="343" mass="35690">MTADGGDDDVLALLDRVLGEPRHLLVLADDVDPAEVEVLAASHFDDAGWLGPAALRLTGAAELTGPWGLDGALRQAFDLPAWAACAFLVHCPVERSGAVPPELLGRGGLLDAFPEGAPAGLEARVLEHLLAQARRLGGALRVAGTGAVLVPDPASAVDLTLYSPVWLEPEACVSVLAGPLPQVRPAWDDEPREPLPPRLEVDGPRAVAVAGMDPGEREWLHAEADAFDAAALARDAVLEGYAAVADLGADGLVEVSVAGEPQAPGILRALPWARHGVIAYELRWRPVDPEAALGPRPPIGQRRARGRVGALIGRAAMALHGVAGGEIVDDDGFLVDVEGLRAP</sequence>
<comment type="caution">
    <text evidence="1">The sequence shown here is derived from an EMBL/GenBank/DDBJ whole genome shotgun (WGS) entry which is preliminary data.</text>
</comment>
<protein>
    <submittedName>
        <fullName evidence="1">Uncharacterized protein</fullName>
    </submittedName>
</protein>
<reference evidence="2" key="1">
    <citation type="journal article" date="2019" name="Int. J. Syst. Evol. Microbiol.">
        <title>The Global Catalogue of Microorganisms (GCM) 10K type strain sequencing project: providing services to taxonomists for standard genome sequencing and annotation.</title>
        <authorList>
            <consortium name="The Broad Institute Genomics Platform"/>
            <consortium name="The Broad Institute Genome Sequencing Center for Infectious Disease"/>
            <person name="Wu L."/>
            <person name="Ma J."/>
        </authorList>
    </citation>
    <scope>NUCLEOTIDE SEQUENCE [LARGE SCALE GENOMIC DNA]</scope>
    <source>
        <strain evidence="2">JCM 3369</strain>
    </source>
</reference>
<proteinExistence type="predicted"/>